<sequence>MSSFKAFNNLSPFHCLRSLCSISFRTTGCWIRFSQSHLYSSLSCSTFMEVVKAVDRKGSAARNSIAIRADKKSYSFEQLVLSAQNISSLLCSVDLRSTHKCRRDENSSVLVDGIKETRSFDGARVGIVAKPSAEFVAGILGTWLSGGVAVPLALSYPEAELLHVMNDSDVSMILSTEDHHELMQTVASKSEAQFALLRPVPSIASHLCTDGHSKSAEPIDSMGLLGFEIPNNTQGNDAALILYTSGTTGKPKGVVHTHKSIMAQVQILAEAWEYTTSDQFLHCSTVEFMPKFSVSGVWQRWRESYPKDGTKVDSAATVFTGVPTMYTRLIQGYEAMDPELQATSALAASKLRLMMCGSSALPYPVMQQWETITGHRLLERYGMTEFVMAISNPLRGLRKGGTVGKPFLGVEVKILAEDGSESETMGELCIRSPSLFREYWKRPEVTKESFIDGGFFKTGDAVKVDEDGYYQILGRTSADIMKVGGYKLSALEIEAALLEHPAISECCVLGLPDKAYGEAVSAIIVLDEDVKGKQRGELKPAISLEELRMWAKEKLAPYKLPTRLYIWDSLPRNAMGKVNKKELKKLLESEASCLA</sequence>
<comment type="caution">
    <text evidence="4">The sequence shown here is derived from an EMBL/GenBank/DDBJ whole genome shotgun (WGS) entry which is preliminary data.</text>
</comment>
<evidence type="ECO:0000259" key="3">
    <source>
        <dbReference type="Pfam" id="PF13193"/>
    </source>
</evidence>
<evidence type="ECO:0008006" key="6">
    <source>
        <dbReference type="Google" id="ProtNLM"/>
    </source>
</evidence>
<proteinExistence type="inferred from homology"/>
<dbReference type="GO" id="GO:0031956">
    <property type="term" value="F:medium-chain fatty acid-CoA ligase activity"/>
    <property type="evidence" value="ECO:0007669"/>
    <property type="project" value="TreeGrafter"/>
</dbReference>
<dbReference type="PANTHER" id="PTHR43201:SF8">
    <property type="entry name" value="ACYL-COA SYNTHETASE FAMILY MEMBER 3"/>
    <property type="match status" value="1"/>
</dbReference>
<protein>
    <recommendedName>
        <fullName evidence="6">4-coumarate--CoA ligase</fullName>
    </recommendedName>
</protein>
<evidence type="ECO:0000259" key="2">
    <source>
        <dbReference type="Pfam" id="PF00501"/>
    </source>
</evidence>
<dbReference type="EMBL" id="BSYO01000004">
    <property type="protein sequence ID" value="GMH03693.1"/>
    <property type="molecule type" value="Genomic_DNA"/>
</dbReference>
<dbReference type="InterPro" id="IPR000873">
    <property type="entry name" value="AMP-dep_synth/lig_dom"/>
</dbReference>
<feature type="domain" description="AMP-binding enzyme C-terminal" evidence="3">
    <location>
        <begin position="492"/>
        <end position="577"/>
    </location>
</feature>
<reference evidence="4" key="1">
    <citation type="submission" date="2023-05" db="EMBL/GenBank/DDBJ databases">
        <title>Nepenthes gracilis genome sequencing.</title>
        <authorList>
            <person name="Fukushima K."/>
        </authorList>
    </citation>
    <scope>NUCLEOTIDE SEQUENCE</scope>
    <source>
        <strain evidence="4">SING2019-196</strain>
    </source>
</reference>
<keyword evidence="5" id="KW-1185">Reference proteome</keyword>
<dbReference type="PANTHER" id="PTHR43201">
    <property type="entry name" value="ACYL-COA SYNTHETASE"/>
    <property type="match status" value="1"/>
</dbReference>
<dbReference type="PROSITE" id="PS00455">
    <property type="entry name" value="AMP_BINDING"/>
    <property type="match status" value="1"/>
</dbReference>
<dbReference type="Pfam" id="PF00501">
    <property type="entry name" value="AMP-binding"/>
    <property type="match status" value="1"/>
</dbReference>
<dbReference type="GO" id="GO:0006631">
    <property type="term" value="P:fatty acid metabolic process"/>
    <property type="evidence" value="ECO:0007669"/>
    <property type="project" value="TreeGrafter"/>
</dbReference>
<name>A0AAD3S3B7_NEPGR</name>
<accession>A0AAD3S3B7</accession>
<dbReference type="Gene3D" id="3.30.300.30">
    <property type="match status" value="1"/>
</dbReference>
<comment type="similarity">
    <text evidence="1">Belongs to the ATP-dependent AMP-binding enzyme family.</text>
</comment>
<dbReference type="CDD" id="cd05941">
    <property type="entry name" value="MCS"/>
    <property type="match status" value="1"/>
</dbReference>
<evidence type="ECO:0000313" key="5">
    <source>
        <dbReference type="Proteomes" id="UP001279734"/>
    </source>
</evidence>
<gene>
    <name evidence="4" type="ORF">Nepgr_005532</name>
</gene>
<evidence type="ECO:0000256" key="1">
    <source>
        <dbReference type="ARBA" id="ARBA00006432"/>
    </source>
</evidence>
<organism evidence="4 5">
    <name type="scientific">Nepenthes gracilis</name>
    <name type="common">Slender pitcher plant</name>
    <dbReference type="NCBI Taxonomy" id="150966"/>
    <lineage>
        <taxon>Eukaryota</taxon>
        <taxon>Viridiplantae</taxon>
        <taxon>Streptophyta</taxon>
        <taxon>Embryophyta</taxon>
        <taxon>Tracheophyta</taxon>
        <taxon>Spermatophyta</taxon>
        <taxon>Magnoliopsida</taxon>
        <taxon>eudicotyledons</taxon>
        <taxon>Gunneridae</taxon>
        <taxon>Pentapetalae</taxon>
        <taxon>Caryophyllales</taxon>
        <taxon>Nepenthaceae</taxon>
        <taxon>Nepenthes</taxon>
    </lineage>
</organism>
<dbReference type="InterPro" id="IPR025110">
    <property type="entry name" value="AMP-bd_C"/>
</dbReference>
<evidence type="ECO:0000313" key="4">
    <source>
        <dbReference type="EMBL" id="GMH03693.1"/>
    </source>
</evidence>
<dbReference type="SUPFAM" id="SSF56801">
    <property type="entry name" value="Acetyl-CoA synthetase-like"/>
    <property type="match status" value="1"/>
</dbReference>
<dbReference type="Proteomes" id="UP001279734">
    <property type="component" value="Unassembled WGS sequence"/>
</dbReference>
<dbReference type="Pfam" id="PF13193">
    <property type="entry name" value="AMP-binding_C"/>
    <property type="match status" value="1"/>
</dbReference>
<dbReference type="Gene3D" id="3.40.50.12780">
    <property type="entry name" value="N-terminal domain of ligase-like"/>
    <property type="match status" value="1"/>
</dbReference>
<dbReference type="InterPro" id="IPR045851">
    <property type="entry name" value="AMP-bd_C_sf"/>
</dbReference>
<dbReference type="InterPro" id="IPR020845">
    <property type="entry name" value="AMP-binding_CS"/>
</dbReference>
<dbReference type="InterPro" id="IPR042099">
    <property type="entry name" value="ANL_N_sf"/>
</dbReference>
<feature type="domain" description="AMP-dependent synthetase/ligase" evidence="2">
    <location>
        <begin position="122"/>
        <end position="440"/>
    </location>
</feature>
<dbReference type="AlphaFoldDB" id="A0AAD3S3B7"/>